<protein>
    <submittedName>
        <fullName evidence="1">Pesticin immunity protein</fullName>
    </submittedName>
</protein>
<dbReference type="Pfam" id="PF16765">
    <property type="entry name" value="Pim"/>
    <property type="match status" value="1"/>
</dbReference>
<dbReference type="AlphaFoldDB" id="A0A423JKS5"/>
<comment type="caution">
    <text evidence="1">The sequence shown here is derived from an EMBL/GenBank/DDBJ whole genome shotgun (WGS) entry which is preliminary data.</text>
</comment>
<sequence length="130" mass="14194">MSISSVSVASNEEALALSILKNLEVNTFHNSFRPGHYPEGTTVGQTAYHIYKEVEGKQGVYSATDKENSWVYSLRVMGESDKGVTVCFVDHNLNGSYLAASPLLVRKNKAGHYAVVKELPTAPSCEITNK</sequence>
<dbReference type="InterPro" id="IPR031911">
    <property type="entry name" value="Pim"/>
</dbReference>
<evidence type="ECO:0000313" key="2">
    <source>
        <dbReference type="Proteomes" id="UP000285349"/>
    </source>
</evidence>
<name>A0A423JKS5_9PSED</name>
<organism evidence="1 2">
    <name type="scientific">Pseudomonas frederiksbergensis</name>
    <dbReference type="NCBI Taxonomy" id="104087"/>
    <lineage>
        <taxon>Bacteria</taxon>
        <taxon>Pseudomonadati</taxon>
        <taxon>Pseudomonadota</taxon>
        <taxon>Gammaproteobacteria</taxon>
        <taxon>Pseudomonadales</taxon>
        <taxon>Pseudomonadaceae</taxon>
        <taxon>Pseudomonas</taxon>
    </lineage>
</organism>
<reference evidence="1 2" key="1">
    <citation type="submission" date="2016-10" db="EMBL/GenBank/DDBJ databases">
        <title>Comparative genome analysis of multiple Pseudomonas spp. focuses on biocontrol and plant growth promoting traits.</title>
        <authorList>
            <person name="Tao X.-Y."/>
            <person name="Taylor C.G."/>
        </authorList>
    </citation>
    <scope>NUCLEOTIDE SEQUENCE [LARGE SCALE GENOMIC DNA]</scope>
    <source>
        <strain evidence="1 2">37A10</strain>
    </source>
</reference>
<evidence type="ECO:0000313" key="1">
    <source>
        <dbReference type="EMBL" id="RON38284.1"/>
    </source>
</evidence>
<accession>A0A423JKS5</accession>
<dbReference type="Proteomes" id="UP000285349">
    <property type="component" value="Unassembled WGS sequence"/>
</dbReference>
<dbReference type="EMBL" id="MOBQ01000057">
    <property type="protein sequence ID" value="RON38284.1"/>
    <property type="molecule type" value="Genomic_DNA"/>
</dbReference>
<proteinExistence type="predicted"/>
<gene>
    <name evidence="1" type="ORF">BK666_29960</name>
</gene>